<dbReference type="RefSeq" id="XP_001298288.1">
    <property type="nucleotide sequence ID" value="XM_001298287.1"/>
</dbReference>
<reference evidence="2" key="2">
    <citation type="journal article" date="2007" name="Science">
        <title>Draft genome sequence of the sexually transmitted pathogen Trichomonas vaginalis.</title>
        <authorList>
            <person name="Carlton J.M."/>
            <person name="Hirt R.P."/>
            <person name="Silva J.C."/>
            <person name="Delcher A.L."/>
            <person name="Schatz M."/>
            <person name="Zhao Q."/>
            <person name="Wortman J.R."/>
            <person name="Bidwell S.L."/>
            <person name="Alsmark U.C.M."/>
            <person name="Besteiro S."/>
            <person name="Sicheritz-Ponten T."/>
            <person name="Noel C.J."/>
            <person name="Dacks J.B."/>
            <person name="Foster P.G."/>
            <person name="Simillion C."/>
            <person name="Van de Peer Y."/>
            <person name="Miranda-Saavedra D."/>
            <person name="Barton G.J."/>
            <person name="Westrop G.D."/>
            <person name="Mueller S."/>
            <person name="Dessi D."/>
            <person name="Fiori P.L."/>
            <person name="Ren Q."/>
            <person name="Paulsen I."/>
            <person name="Zhang H."/>
            <person name="Bastida-Corcuera F.D."/>
            <person name="Simoes-Barbosa A."/>
            <person name="Brown M.T."/>
            <person name="Hayes R.D."/>
            <person name="Mukherjee M."/>
            <person name="Okumura C.Y."/>
            <person name="Schneider R."/>
            <person name="Smith A.J."/>
            <person name="Vanacova S."/>
            <person name="Villalvazo M."/>
            <person name="Haas B.J."/>
            <person name="Pertea M."/>
            <person name="Feldblyum T.V."/>
            <person name="Utterback T.R."/>
            <person name="Shu C.L."/>
            <person name="Osoegawa K."/>
            <person name="de Jong P.J."/>
            <person name="Hrdy I."/>
            <person name="Horvathova L."/>
            <person name="Zubacova Z."/>
            <person name="Dolezal P."/>
            <person name="Malik S.B."/>
            <person name="Logsdon J.M. Jr."/>
            <person name="Henze K."/>
            <person name="Gupta A."/>
            <person name="Wang C.C."/>
            <person name="Dunne R.L."/>
            <person name="Upcroft J.A."/>
            <person name="Upcroft P."/>
            <person name="White O."/>
            <person name="Salzberg S.L."/>
            <person name="Tang P."/>
            <person name="Chiu C.-H."/>
            <person name="Lee Y.-S."/>
            <person name="Embley T.M."/>
            <person name="Coombs G.H."/>
            <person name="Mottram J.C."/>
            <person name="Tachezy J."/>
            <person name="Fraser-Liggett C.M."/>
            <person name="Johnson P.J."/>
        </authorList>
    </citation>
    <scope>NUCLEOTIDE SEQUENCE [LARGE SCALE GENOMIC DNA]</scope>
    <source>
        <strain evidence="2">G3</strain>
    </source>
</reference>
<dbReference type="PANTHER" id="PTHR24182">
    <property type="entry name" value="ANKYRIN REPEAT AND SOCS BOX CONTAINING 4"/>
    <property type="match status" value="1"/>
</dbReference>
<protein>
    <recommendedName>
        <fullName evidence="1">DUF3447 domain-containing protein</fullName>
    </recommendedName>
</protein>
<dbReference type="PANTHER" id="PTHR24182:SF13">
    <property type="entry name" value="LD18443P"/>
    <property type="match status" value="1"/>
</dbReference>
<dbReference type="InParanoid" id="A2GBV9"/>
<dbReference type="SUPFAM" id="SSF48403">
    <property type="entry name" value="Ankyrin repeat"/>
    <property type="match status" value="1"/>
</dbReference>
<feature type="domain" description="DUF3447" evidence="1">
    <location>
        <begin position="129"/>
        <end position="202"/>
    </location>
</feature>
<proteinExistence type="predicted"/>
<dbReference type="eggNOG" id="KOG0504">
    <property type="taxonomic scope" value="Eukaryota"/>
</dbReference>
<dbReference type="EMBL" id="DS114970">
    <property type="protein sequence ID" value="EAX85358.1"/>
    <property type="molecule type" value="Genomic_DNA"/>
</dbReference>
<dbReference type="InterPro" id="IPR020683">
    <property type="entry name" value="DUF3447"/>
</dbReference>
<evidence type="ECO:0000259" key="1">
    <source>
        <dbReference type="Pfam" id="PF11929"/>
    </source>
</evidence>
<sequence>MIKSTMTNHDLNHNAIINLISTACRYNDKYIVSYFQLFEQFCEENSLNKFEFCISGNLEDLLRDTYHFGSKLRYNDPKNEDQNKLFIKDDVEELKLYLKDHGNDLQSIFNDCCSFGAINCFNYLKNFEINFDSETLECAILGRNKTIIDDVLNRNVDITNEAISNAIYIHDKNLTKILTEKSHQKIAYKDCALNFNLELFLLEMMNTDIRESIKYLSVYGLIDLIDDILSFFDDKNEIKNEINEAYLESITMNYVDIVKHLIDNYGVDMYFQNDYETALVNAAFGYSFDCLKFLIEIGYDVTDERSKCDEAVKTCINVNDIEVLKILVDKGVKIKSDVNKTPLIDAVCCMSYECVEFFVELGLDLNEVDDEGQTALDMAKLNESPAICEYLLSKGAKCKN</sequence>
<name>A2GBV9_TRIV3</name>
<dbReference type="VEuPathDB" id="TrichDB:TVAG_506650"/>
<reference evidence="2" key="1">
    <citation type="submission" date="2006-10" db="EMBL/GenBank/DDBJ databases">
        <authorList>
            <person name="Amadeo P."/>
            <person name="Zhao Q."/>
            <person name="Wortman J."/>
            <person name="Fraser-Liggett C."/>
            <person name="Carlton J."/>
        </authorList>
    </citation>
    <scope>NUCLEOTIDE SEQUENCE</scope>
    <source>
        <strain evidence="2">G3</strain>
    </source>
</reference>
<keyword evidence="3" id="KW-1185">Reference proteome</keyword>
<dbReference type="Pfam" id="PF12796">
    <property type="entry name" value="Ank_2"/>
    <property type="match status" value="1"/>
</dbReference>
<organism evidence="2 3">
    <name type="scientific">Trichomonas vaginalis (strain ATCC PRA-98 / G3)</name>
    <dbReference type="NCBI Taxonomy" id="412133"/>
    <lineage>
        <taxon>Eukaryota</taxon>
        <taxon>Metamonada</taxon>
        <taxon>Parabasalia</taxon>
        <taxon>Trichomonadida</taxon>
        <taxon>Trichomonadidae</taxon>
        <taxon>Trichomonas</taxon>
    </lineage>
</organism>
<dbReference type="SMART" id="SM00248">
    <property type="entry name" value="ANK"/>
    <property type="match status" value="6"/>
</dbReference>
<evidence type="ECO:0000313" key="3">
    <source>
        <dbReference type="Proteomes" id="UP000001542"/>
    </source>
</evidence>
<dbReference type="PROSITE" id="PS51257">
    <property type="entry name" value="PROKAR_LIPOPROTEIN"/>
    <property type="match status" value="1"/>
</dbReference>
<dbReference type="KEGG" id="tva:4742997"/>
<dbReference type="InterPro" id="IPR002110">
    <property type="entry name" value="Ankyrin_rpt"/>
</dbReference>
<evidence type="ECO:0000313" key="2">
    <source>
        <dbReference type="EMBL" id="EAX85358.1"/>
    </source>
</evidence>
<dbReference type="Pfam" id="PF11929">
    <property type="entry name" value="DUF3447"/>
    <property type="match status" value="1"/>
</dbReference>
<gene>
    <name evidence="2" type="ORF">TVAG_506650</name>
</gene>
<accession>A2GBV9</accession>
<dbReference type="VEuPathDB" id="TrichDB:TVAGG3_0792300"/>
<dbReference type="AlphaFoldDB" id="A2GBV9"/>
<dbReference type="Gene3D" id="1.25.40.20">
    <property type="entry name" value="Ankyrin repeat-containing domain"/>
    <property type="match status" value="1"/>
</dbReference>
<dbReference type="InterPro" id="IPR036770">
    <property type="entry name" value="Ankyrin_rpt-contain_sf"/>
</dbReference>
<dbReference type="SMR" id="A2GBV9"/>
<dbReference type="Proteomes" id="UP000001542">
    <property type="component" value="Unassembled WGS sequence"/>
</dbReference>
<dbReference type="STRING" id="5722.A2GBV9"/>